<sequence>MSIAQAAGLPGLHQLFDTVALSCIVGSGDAHLKNFGVLYRHPQLVDGTLACQDCHLAPVYDVVNTTAYFPQEALALELRQSKSLFAARLGLLEFAQTCNVANPKDRIENILQCVEQVLVTHADLAETVTQVTKAIQASAEAFATTFGHPAPAQARKPHEEALAPSGAGGGLSRT</sequence>
<protein>
    <submittedName>
        <fullName evidence="5">HipA domain-containing protein</fullName>
    </submittedName>
</protein>
<feature type="region of interest" description="Disordered" evidence="3">
    <location>
        <begin position="149"/>
        <end position="174"/>
    </location>
</feature>
<dbReference type="OrthoDB" id="9805913at2"/>
<proteinExistence type="predicted"/>
<name>A0A385YX04_9PSED</name>
<organism evidence="5 6">
    <name type="scientific">Pseudomonas cavernae</name>
    <dbReference type="NCBI Taxonomy" id="2320867"/>
    <lineage>
        <taxon>Bacteria</taxon>
        <taxon>Pseudomonadati</taxon>
        <taxon>Pseudomonadota</taxon>
        <taxon>Gammaproteobacteria</taxon>
        <taxon>Pseudomonadales</taxon>
        <taxon>Pseudomonadaceae</taxon>
        <taxon>Pseudomonas</taxon>
    </lineage>
</organism>
<evidence type="ECO:0000313" key="6">
    <source>
        <dbReference type="Proteomes" id="UP000265560"/>
    </source>
</evidence>
<accession>A0A385YX04</accession>
<feature type="domain" description="HipA-like C-terminal" evidence="4">
    <location>
        <begin position="11"/>
        <end position="116"/>
    </location>
</feature>
<evidence type="ECO:0000256" key="1">
    <source>
        <dbReference type="ARBA" id="ARBA00022679"/>
    </source>
</evidence>
<evidence type="ECO:0000313" key="5">
    <source>
        <dbReference type="EMBL" id="AYC30981.1"/>
    </source>
</evidence>
<dbReference type="RefSeq" id="WP_119891616.1">
    <property type="nucleotide sequence ID" value="NZ_CP032419.1"/>
</dbReference>
<evidence type="ECO:0000256" key="2">
    <source>
        <dbReference type="ARBA" id="ARBA00022777"/>
    </source>
</evidence>
<keyword evidence="6" id="KW-1185">Reference proteome</keyword>
<evidence type="ECO:0000256" key="3">
    <source>
        <dbReference type="SAM" id="MobiDB-lite"/>
    </source>
</evidence>
<dbReference type="GO" id="GO:0016301">
    <property type="term" value="F:kinase activity"/>
    <property type="evidence" value="ECO:0007669"/>
    <property type="project" value="UniProtKB-KW"/>
</dbReference>
<dbReference type="Pfam" id="PF07804">
    <property type="entry name" value="HipA_C"/>
    <property type="match status" value="1"/>
</dbReference>
<dbReference type="EMBL" id="CP032419">
    <property type="protein sequence ID" value="AYC30981.1"/>
    <property type="molecule type" value="Genomic_DNA"/>
</dbReference>
<evidence type="ECO:0000259" key="4">
    <source>
        <dbReference type="Pfam" id="PF07804"/>
    </source>
</evidence>
<dbReference type="AlphaFoldDB" id="A0A385YX04"/>
<dbReference type="InterPro" id="IPR012893">
    <property type="entry name" value="HipA-like_C"/>
</dbReference>
<keyword evidence="2" id="KW-0418">Kinase</keyword>
<dbReference type="Gene3D" id="1.10.1070.20">
    <property type="match status" value="1"/>
</dbReference>
<dbReference type="KEGG" id="pcav:D3880_00640"/>
<dbReference type="Proteomes" id="UP000265560">
    <property type="component" value="Chromosome"/>
</dbReference>
<gene>
    <name evidence="5" type="ORF">D3880_00640</name>
</gene>
<keyword evidence="1" id="KW-0808">Transferase</keyword>
<reference evidence="6" key="1">
    <citation type="submission" date="2018-09" db="EMBL/GenBank/DDBJ databases">
        <authorList>
            <person name="Zhu H."/>
        </authorList>
    </citation>
    <scope>NUCLEOTIDE SEQUENCE [LARGE SCALE GENOMIC DNA]</scope>
    <source>
        <strain evidence="6">K2W31S-8</strain>
    </source>
</reference>